<dbReference type="Gene3D" id="3.40.309.10">
    <property type="entry name" value="Aldehyde Dehydrogenase, Chain A, domain 2"/>
    <property type="match status" value="1"/>
</dbReference>
<protein>
    <submittedName>
        <fullName evidence="2">Betaine aldehyde dehydrogenase</fullName>
        <ecNumber evidence="2">1.2.1.8</ecNumber>
    </submittedName>
</protein>
<keyword evidence="2" id="KW-0560">Oxidoreductase</keyword>
<evidence type="ECO:0000259" key="1">
    <source>
        <dbReference type="Pfam" id="PF00171"/>
    </source>
</evidence>
<dbReference type="SUPFAM" id="SSF53720">
    <property type="entry name" value="ALDH-like"/>
    <property type="match status" value="1"/>
</dbReference>
<dbReference type="GO" id="GO:0008802">
    <property type="term" value="F:betaine-aldehyde dehydrogenase (NAD+) activity"/>
    <property type="evidence" value="ECO:0007669"/>
    <property type="project" value="UniProtKB-EC"/>
</dbReference>
<reference evidence="2 3" key="1">
    <citation type="submission" date="2018-06" db="EMBL/GenBank/DDBJ databases">
        <authorList>
            <consortium name="Pathogen Informatics"/>
            <person name="Doyle S."/>
        </authorList>
    </citation>
    <scope>NUCLEOTIDE SEQUENCE [LARGE SCALE GENOMIC DNA]</scope>
    <source>
        <strain evidence="2 3">NCTC8009</strain>
    </source>
</reference>
<feature type="domain" description="Aldehyde dehydrogenase" evidence="1">
    <location>
        <begin position="9"/>
        <end position="42"/>
    </location>
</feature>
<gene>
    <name evidence="2" type="primary">betB_4</name>
    <name evidence="2" type="ORF">NCTC8009_07132</name>
</gene>
<evidence type="ECO:0000313" key="3">
    <source>
        <dbReference type="Proteomes" id="UP000250991"/>
    </source>
</evidence>
<dbReference type="Proteomes" id="UP000250991">
    <property type="component" value="Unassembled WGS sequence"/>
</dbReference>
<evidence type="ECO:0000313" key="2">
    <source>
        <dbReference type="EMBL" id="SQD06537.1"/>
    </source>
</evidence>
<name>A0A2X3K541_ECOLX</name>
<dbReference type="InterPro" id="IPR015590">
    <property type="entry name" value="Aldehyde_DH_dom"/>
</dbReference>
<dbReference type="AlphaFoldDB" id="A0A2X3K541"/>
<dbReference type="EMBL" id="UARW01000010">
    <property type="protein sequence ID" value="SQD06537.1"/>
    <property type="molecule type" value="Genomic_DNA"/>
</dbReference>
<accession>A0A2X3K541</accession>
<dbReference type="EC" id="1.2.1.8" evidence="2"/>
<proteinExistence type="predicted"/>
<organism evidence="2 3">
    <name type="scientific">Escherichia coli</name>
    <dbReference type="NCBI Taxonomy" id="562"/>
    <lineage>
        <taxon>Bacteria</taxon>
        <taxon>Pseudomonadati</taxon>
        <taxon>Pseudomonadota</taxon>
        <taxon>Gammaproteobacteria</taxon>
        <taxon>Enterobacterales</taxon>
        <taxon>Enterobacteriaceae</taxon>
        <taxon>Escherichia</taxon>
    </lineage>
</organism>
<dbReference type="Pfam" id="PF00171">
    <property type="entry name" value="Aldedh"/>
    <property type="match status" value="1"/>
</dbReference>
<dbReference type="InterPro" id="IPR016163">
    <property type="entry name" value="Ald_DH_C"/>
</dbReference>
<dbReference type="InterPro" id="IPR016161">
    <property type="entry name" value="Ald_DH/histidinol_DH"/>
</dbReference>
<sequence>MRGDVLKGDGFDNGAWVAPTVFTDCRDEMTIVREEIFGPVMFASHL</sequence>